<gene>
    <name evidence="1" type="ORF">PRUPE_2G124500</name>
</gene>
<evidence type="ECO:0000313" key="2">
    <source>
        <dbReference type="Proteomes" id="UP000006882"/>
    </source>
</evidence>
<dbReference type="AlphaFoldDB" id="A0A251QEY8"/>
<accession>A0A251QEY8</accession>
<protein>
    <submittedName>
        <fullName evidence="1">Uncharacterized protein</fullName>
    </submittedName>
</protein>
<name>A0A251QEY8_PRUPE</name>
<evidence type="ECO:0000313" key="1">
    <source>
        <dbReference type="EMBL" id="ONI22369.1"/>
    </source>
</evidence>
<dbReference type="Proteomes" id="UP000006882">
    <property type="component" value="Chromosome G2"/>
</dbReference>
<keyword evidence="2" id="KW-1185">Reference proteome</keyword>
<organism evidence="1 2">
    <name type="scientific">Prunus persica</name>
    <name type="common">Peach</name>
    <name type="synonym">Amygdalus persica</name>
    <dbReference type="NCBI Taxonomy" id="3760"/>
    <lineage>
        <taxon>Eukaryota</taxon>
        <taxon>Viridiplantae</taxon>
        <taxon>Streptophyta</taxon>
        <taxon>Embryophyta</taxon>
        <taxon>Tracheophyta</taxon>
        <taxon>Spermatophyta</taxon>
        <taxon>Magnoliopsida</taxon>
        <taxon>eudicotyledons</taxon>
        <taxon>Gunneridae</taxon>
        <taxon>Pentapetalae</taxon>
        <taxon>rosids</taxon>
        <taxon>fabids</taxon>
        <taxon>Rosales</taxon>
        <taxon>Rosaceae</taxon>
        <taxon>Amygdaloideae</taxon>
        <taxon>Amygdaleae</taxon>
        <taxon>Prunus</taxon>
    </lineage>
</organism>
<proteinExistence type="predicted"/>
<dbReference type="EMBL" id="CM007652">
    <property type="protein sequence ID" value="ONI22369.1"/>
    <property type="molecule type" value="Genomic_DNA"/>
</dbReference>
<dbReference type="Gramene" id="ONI22369">
    <property type="protein sequence ID" value="ONI22369"/>
    <property type="gene ID" value="PRUPE_2G124500"/>
</dbReference>
<sequence length="74" mass="9140">MEIHFPYLFFPPQCIFNLKLECSMTFFYLFPTRPTLKYNGCCHENCWYFRKCSKPCWVTCIYWYSFSSYHGIFL</sequence>
<reference evidence="1 2" key="1">
    <citation type="journal article" date="2013" name="Nat. Genet.">
        <title>The high-quality draft genome of peach (Prunus persica) identifies unique patterns of genetic diversity, domestication and genome evolution.</title>
        <authorList>
            <consortium name="International Peach Genome Initiative"/>
            <person name="Verde I."/>
            <person name="Abbott A.G."/>
            <person name="Scalabrin S."/>
            <person name="Jung S."/>
            <person name="Shu S."/>
            <person name="Marroni F."/>
            <person name="Zhebentyayeva T."/>
            <person name="Dettori M.T."/>
            <person name="Grimwood J."/>
            <person name="Cattonaro F."/>
            <person name="Zuccolo A."/>
            <person name="Rossini L."/>
            <person name="Jenkins J."/>
            <person name="Vendramin E."/>
            <person name="Meisel L.A."/>
            <person name="Decroocq V."/>
            <person name="Sosinski B."/>
            <person name="Prochnik S."/>
            <person name="Mitros T."/>
            <person name="Policriti A."/>
            <person name="Cipriani G."/>
            <person name="Dondini L."/>
            <person name="Ficklin S."/>
            <person name="Goodstein D.M."/>
            <person name="Xuan P."/>
            <person name="Del Fabbro C."/>
            <person name="Aramini V."/>
            <person name="Copetti D."/>
            <person name="Gonzalez S."/>
            <person name="Horner D.S."/>
            <person name="Falchi R."/>
            <person name="Lucas S."/>
            <person name="Mica E."/>
            <person name="Maldonado J."/>
            <person name="Lazzari B."/>
            <person name="Bielenberg D."/>
            <person name="Pirona R."/>
            <person name="Miculan M."/>
            <person name="Barakat A."/>
            <person name="Testolin R."/>
            <person name="Stella A."/>
            <person name="Tartarini S."/>
            <person name="Tonutti P."/>
            <person name="Arus P."/>
            <person name="Orellana A."/>
            <person name="Wells C."/>
            <person name="Main D."/>
            <person name="Vizzotto G."/>
            <person name="Silva H."/>
            <person name="Salamini F."/>
            <person name="Schmutz J."/>
            <person name="Morgante M."/>
            <person name="Rokhsar D.S."/>
        </authorList>
    </citation>
    <scope>NUCLEOTIDE SEQUENCE [LARGE SCALE GENOMIC DNA]</scope>
    <source>
        <strain evidence="2">cv. Nemared</strain>
    </source>
</reference>